<protein>
    <submittedName>
        <fullName evidence="1">Uncharacterized protein</fullName>
    </submittedName>
</protein>
<dbReference type="GeneID" id="24164654"/>
<dbReference type="InParanoid" id="A0A0D8JTA8"/>
<dbReference type="KEGG" id="cim:CIMG_13027"/>
<accession>A0A0D8JTA8</accession>
<dbReference type="Proteomes" id="UP000001261">
    <property type="component" value="Unassembled WGS sequence"/>
</dbReference>
<proteinExistence type="predicted"/>
<evidence type="ECO:0000313" key="2">
    <source>
        <dbReference type="Proteomes" id="UP000001261"/>
    </source>
</evidence>
<reference evidence="2" key="2">
    <citation type="journal article" date="2010" name="Genome Res.">
        <title>Population genomic sequencing of Coccidioides fungi reveals recent hybridization and transposon control.</title>
        <authorList>
            <person name="Neafsey D.E."/>
            <person name="Barker B.M."/>
            <person name="Sharpton T.J."/>
            <person name="Stajich J.E."/>
            <person name="Park D.J."/>
            <person name="Whiston E."/>
            <person name="Hung C.-Y."/>
            <person name="McMahan C."/>
            <person name="White J."/>
            <person name="Sykes S."/>
            <person name="Heiman D."/>
            <person name="Young S."/>
            <person name="Zeng Q."/>
            <person name="Abouelleil A."/>
            <person name="Aftuck L."/>
            <person name="Bessette D."/>
            <person name="Brown A."/>
            <person name="FitzGerald M."/>
            <person name="Lui A."/>
            <person name="Macdonald J.P."/>
            <person name="Priest M."/>
            <person name="Orbach M.J."/>
            <person name="Galgiani J.N."/>
            <person name="Kirkland T.N."/>
            <person name="Cole G.T."/>
            <person name="Birren B.W."/>
            <person name="Henn M.R."/>
            <person name="Taylor J.W."/>
            <person name="Rounsley S.D."/>
        </authorList>
    </citation>
    <scope>GENOME REANNOTATION</scope>
    <source>
        <strain evidence="2">RS</strain>
    </source>
</reference>
<keyword evidence="2" id="KW-1185">Reference proteome</keyword>
<evidence type="ECO:0000313" key="1">
    <source>
        <dbReference type="EMBL" id="KJF60532.1"/>
    </source>
</evidence>
<dbReference type="RefSeq" id="XP_004445336.1">
    <property type="nucleotide sequence ID" value="XM_004445279.1"/>
</dbReference>
<organism evidence="1 2">
    <name type="scientific">Coccidioides immitis (strain RS)</name>
    <name type="common">Valley fever fungus</name>
    <dbReference type="NCBI Taxonomy" id="246410"/>
    <lineage>
        <taxon>Eukaryota</taxon>
        <taxon>Fungi</taxon>
        <taxon>Dikarya</taxon>
        <taxon>Ascomycota</taxon>
        <taxon>Pezizomycotina</taxon>
        <taxon>Eurotiomycetes</taxon>
        <taxon>Eurotiomycetidae</taxon>
        <taxon>Onygenales</taxon>
        <taxon>Onygenaceae</taxon>
        <taxon>Coccidioides</taxon>
    </lineage>
</organism>
<name>A0A0D8JTA8_COCIM</name>
<dbReference type="VEuPathDB" id="FungiDB:CIMG_13027"/>
<dbReference type="EMBL" id="GG704912">
    <property type="protein sequence ID" value="KJF60532.1"/>
    <property type="molecule type" value="Genomic_DNA"/>
</dbReference>
<sequence length="115" mass="12813">MRSRLQLTTRSVELDRIRKAMRLGQPRREFGLSRRRALTIRSCNSRTAAPEHAVSQSHTGSGSLTGNIGNSIVTLIVIIHNQKIQIVGWYFWVGAGNIVREHRPASARRQGGGNL</sequence>
<reference evidence="2" key="1">
    <citation type="journal article" date="2009" name="Genome Res.">
        <title>Comparative genomic analyses of the human fungal pathogens Coccidioides and their relatives.</title>
        <authorList>
            <person name="Sharpton T.J."/>
            <person name="Stajich J.E."/>
            <person name="Rounsley S.D."/>
            <person name="Gardner M.J."/>
            <person name="Wortman J.R."/>
            <person name="Jordar V.S."/>
            <person name="Maiti R."/>
            <person name="Kodira C.D."/>
            <person name="Neafsey D.E."/>
            <person name="Zeng Q."/>
            <person name="Hung C.-Y."/>
            <person name="McMahan C."/>
            <person name="Muszewska A."/>
            <person name="Grynberg M."/>
            <person name="Mandel M.A."/>
            <person name="Kellner E.M."/>
            <person name="Barker B.M."/>
            <person name="Galgiani J.N."/>
            <person name="Orbach M.J."/>
            <person name="Kirkland T.N."/>
            <person name="Cole G.T."/>
            <person name="Henn M.R."/>
            <person name="Birren B.W."/>
            <person name="Taylor J.W."/>
        </authorList>
    </citation>
    <scope>NUCLEOTIDE SEQUENCE [LARGE SCALE GENOMIC DNA]</scope>
    <source>
        <strain evidence="2">RS</strain>
    </source>
</reference>
<dbReference type="AlphaFoldDB" id="A0A0D8JTA8"/>
<gene>
    <name evidence="1" type="ORF">CIMG_13027</name>
</gene>